<feature type="compositionally biased region" description="Low complexity" evidence="1">
    <location>
        <begin position="150"/>
        <end position="165"/>
    </location>
</feature>
<proteinExistence type="predicted"/>
<dbReference type="InParanoid" id="A0A1V9XX44"/>
<accession>A0A1V9XX44</accession>
<name>A0A1V9XX44_9ACAR</name>
<dbReference type="AlphaFoldDB" id="A0A1V9XX44"/>
<feature type="region of interest" description="Disordered" evidence="1">
    <location>
        <begin position="127"/>
        <end position="166"/>
    </location>
</feature>
<feature type="transmembrane region" description="Helical" evidence="2">
    <location>
        <begin position="26"/>
        <end position="48"/>
    </location>
</feature>
<evidence type="ECO:0000313" key="3">
    <source>
        <dbReference type="EMBL" id="OQR78064.1"/>
    </source>
</evidence>
<sequence>MAIARSLRPPQLALNPTRAPRSWVDALGSTIMGIAVIGSAAYGLYWVFKTYVEPRLIVSGPGPLERSIIELVAVVRQMGEDRRAAEIRADEQNARVIQLLNDLRQDVTSLKGVLVARSQFPAPPVTASIPSWQRSHATSIETTPINTNKTSTSAPSATSSVAPATEEMVNGTINGKLAENDAKQVIFASNESTVSSSNGDHKENVTENSQQLQQNKPNLNDSIKAKSQRPKSKKADLEV</sequence>
<keyword evidence="2" id="KW-1133">Transmembrane helix</keyword>
<evidence type="ECO:0000256" key="1">
    <source>
        <dbReference type="SAM" id="MobiDB-lite"/>
    </source>
</evidence>
<organism evidence="3 4">
    <name type="scientific">Tropilaelaps mercedesae</name>
    <dbReference type="NCBI Taxonomy" id="418985"/>
    <lineage>
        <taxon>Eukaryota</taxon>
        <taxon>Metazoa</taxon>
        <taxon>Ecdysozoa</taxon>
        <taxon>Arthropoda</taxon>
        <taxon>Chelicerata</taxon>
        <taxon>Arachnida</taxon>
        <taxon>Acari</taxon>
        <taxon>Parasitiformes</taxon>
        <taxon>Mesostigmata</taxon>
        <taxon>Gamasina</taxon>
        <taxon>Dermanyssoidea</taxon>
        <taxon>Laelapidae</taxon>
        <taxon>Tropilaelaps</taxon>
    </lineage>
</organism>
<dbReference type="Proteomes" id="UP000192247">
    <property type="component" value="Unassembled WGS sequence"/>
</dbReference>
<protein>
    <submittedName>
        <fullName evidence="3">Peroxisomal membrane protein PEX14-like</fullName>
    </submittedName>
</protein>
<dbReference type="EMBL" id="MNPL01002676">
    <property type="protein sequence ID" value="OQR78064.1"/>
    <property type="molecule type" value="Genomic_DNA"/>
</dbReference>
<feature type="compositionally biased region" description="Polar residues" evidence="1">
    <location>
        <begin position="128"/>
        <end position="149"/>
    </location>
</feature>
<reference evidence="3 4" key="1">
    <citation type="journal article" date="2017" name="Gigascience">
        <title>Draft genome of the honey bee ectoparasitic mite, Tropilaelaps mercedesae, is shaped by the parasitic life history.</title>
        <authorList>
            <person name="Dong X."/>
            <person name="Armstrong S.D."/>
            <person name="Xia D."/>
            <person name="Makepeace B.L."/>
            <person name="Darby A.C."/>
            <person name="Kadowaki T."/>
        </authorList>
    </citation>
    <scope>NUCLEOTIDE SEQUENCE [LARGE SCALE GENOMIC DNA]</scope>
    <source>
        <strain evidence="3">Wuxi-XJTLU</strain>
    </source>
</reference>
<keyword evidence="2" id="KW-0812">Transmembrane</keyword>
<evidence type="ECO:0000256" key="2">
    <source>
        <dbReference type="SAM" id="Phobius"/>
    </source>
</evidence>
<comment type="caution">
    <text evidence="3">The sequence shown here is derived from an EMBL/GenBank/DDBJ whole genome shotgun (WGS) entry which is preliminary data.</text>
</comment>
<evidence type="ECO:0000313" key="4">
    <source>
        <dbReference type="Proteomes" id="UP000192247"/>
    </source>
</evidence>
<feature type="compositionally biased region" description="Polar residues" evidence="1">
    <location>
        <begin position="206"/>
        <end position="221"/>
    </location>
</feature>
<dbReference type="OrthoDB" id="441517at2759"/>
<keyword evidence="4" id="KW-1185">Reference proteome</keyword>
<gene>
    <name evidence="3" type="ORF">BIW11_02800</name>
</gene>
<keyword evidence="2" id="KW-0472">Membrane</keyword>
<feature type="region of interest" description="Disordered" evidence="1">
    <location>
        <begin position="191"/>
        <end position="239"/>
    </location>
</feature>
<dbReference type="STRING" id="418985.A0A1V9XX44"/>